<keyword evidence="6" id="KW-0539">Nucleus</keyword>
<evidence type="ECO:0000313" key="14">
    <source>
        <dbReference type="EMBL" id="KMQ94586.1"/>
    </source>
</evidence>
<gene>
    <name evidence="14" type="ORF">RF55_5250</name>
</gene>
<evidence type="ECO:0000259" key="11">
    <source>
        <dbReference type="PROSITE" id="PS50014"/>
    </source>
</evidence>
<dbReference type="EMBL" id="LBMM01002615">
    <property type="protein sequence ID" value="KMQ94586.1"/>
    <property type="molecule type" value="Genomic_DNA"/>
</dbReference>
<dbReference type="InterPro" id="IPR028942">
    <property type="entry name" value="WHIM1_dom"/>
</dbReference>
<feature type="compositionally biased region" description="Low complexity" evidence="10">
    <location>
        <begin position="933"/>
        <end position="952"/>
    </location>
</feature>
<dbReference type="SMART" id="SM00249">
    <property type="entry name" value="PHD"/>
    <property type="match status" value="2"/>
</dbReference>
<evidence type="ECO:0000256" key="5">
    <source>
        <dbReference type="ARBA" id="ARBA00023117"/>
    </source>
</evidence>
<dbReference type="PANTHER" id="PTHR45915:SF2">
    <property type="entry name" value="TOUTATIS, ISOFORM E"/>
    <property type="match status" value="1"/>
</dbReference>
<dbReference type="InterPro" id="IPR019787">
    <property type="entry name" value="Znf_PHD-finger"/>
</dbReference>
<feature type="region of interest" description="Disordered" evidence="10">
    <location>
        <begin position="556"/>
        <end position="586"/>
    </location>
</feature>
<comment type="caution">
    <text evidence="14">The sequence shown here is derived from an EMBL/GenBank/DDBJ whole genome shotgun (WGS) entry which is preliminary data.</text>
</comment>
<evidence type="ECO:0000256" key="8">
    <source>
        <dbReference type="PROSITE-ProRule" id="PRU00146"/>
    </source>
</evidence>
<dbReference type="CDD" id="cd15545">
    <property type="entry name" value="PHD_BAZ2A_like"/>
    <property type="match status" value="1"/>
</dbReference>
<dbReference type="SUPFAM" id="SSF47370">
    <property type="entry name" value="Bromodomain"/>
    <property type="match status" value="1"/>
</dbReference>
<dbReference type="Pfam" id="PF02791">
    <property type="entry name" value="DDT"/>
    <property type="match status" value="1"/>
</dbReference>
<evidence type="ECO:0000256" key="10">
    <source>
        <dbReference type="SAM" id="MobiDB-lite"/>
    </source>
</evidence>
<dbReference type="GO" id="GO:0008270">
    <property type="term" value="F:zinc ion binding"/>
    <property type="evidence" value="ECO:0007669"/>
    <property type="project" value="UniProtKB-KW"/>
</dbReference>
<evidence type="ECO:0000256" key="2">
    <source>
        <dbReference type="ARBA" id="ARBA00022723"/>
    </source>
</evidence>
<dbReference type="PRINTS" id="PR00503">
    <property type="entry name" value="BROMODOMAIN"/>
</dbReference>
<comment type="subcellular location">
    <subcellularLocation>
        <location evidence="1">Nucleus</location>
    </subcellularLocation>
</comment>
<feature type="compositionally biased region" description="Acidic residues" evidence="10">
    <location>
        <begin position="393"/>
        <end position="412"/>
    </location>
</feature>
<dbReference type="Proteomes" id="UP000036403">
    <property type="component" value="Unassembled WGS sequence"/>
</dbReference>
<evidence type="ECO:0000256" key="4">
    <source>
        <dbReference type="ARBA" id="ARBA00022833"/>
    </source>
</evidence>
<dbReference type="PROSITE" id="PS50827">
    <property type="entry name" value="DDT"/>
    <property type="match status" value="1"/>
</dbReference>
<dbReference type="InterPro" id="IPR037374">
    <property type="entry name" value="BAZ2A/B_Bromo"/>
</dbReference>
<evidence type="ECO:0000256" key="7">
    <source>
        <dbReference type="PROSITE-ProRule" id="PRU00035"/>
    </source>
</evidence>
<sequence>MERSGVLSTSGLWMCFVPQMYMQELTKQREMLYTVELERERRRQHMALVRALENRRKMEEKEKKRLEARAERIATKEKRAEQRRVEMELIEQIRKPVEDMELTDHRSLPELKRIPGLRLCGQAFADIVMVFEFLHNFGETLGFDMESLPSLKSLQLALLNDEEAEEEMLSVMTHLLVCAIEDPGIPQPARHTTGLGQSLRQADITHANISEVLRIYLYANATGEVKALTGVCLERERDKKFADHHQNGGDYASTSSGKNAQFYEHLHNNETWKMSERLRDKPFLALNSTHKAQMLAFLCNELLQNKAVIRQIEGSLETVAQLRKERFVLDTKIRKLRQLHGRKIRMEAVGVIVNKIGDTITIEKKEGEEESNTTSTAVGTTPTPDEIHHHEDEVEDMSENESEGTQPEEEEDKNLSGEELGKKLDKLLKQSEEQLQKLNNSSKQLRAHIFGQDRYWRRYWELASAGGIFVEAMESAEPEILELQAELDEKYKNMPVEEKSEEKQESESKNCENRENEAPNEVKDEKKHNSNEQDVDMKSHGNDKMKSEVEEINYKKEPMQNCGSGNSENVEEEKRSRNNDVDGTMTDAKTNVTSEEIKQETEVVSMDIDMKTEKIKKENEETDEDMSKPLVKTMEDKIVETIPNGDKFNHINNLHNGKELNGSFISNSSNTEPNWFSILPRETCDTPGPSTKQIFGIAEPTELRIPIFPPPASPNYDRCDSPAPLILTQDEAVQLEYLKVHGLPPPGEAKPVLKDLRYGWWRITDVDTFQELLEHLHSRGVREKELKRTTWATMESFLAVTGRINVDLGNIVATELQAEPDDPNTPIPKPDNPNDWGEQVALRVDAQLLEQVEALEDKVANASMQVKGWKLPPRAGTEEAEEIEKLNEMEKISAVEQARQRLLSLEGAIERRYLKPPLGVCTGDPNLAALKAEQAAAAHANNSNNSEQNNQAPAPPEETTPRGLNTWREATARAHTSAQLAMALYMLEASIAWDKSIMKAVSLTTARKSVCAKLRNRCVSLKATNQYKQLLTTSQTSVGIRTNLLTESSFAAPAPIPNIPLFSSVRWLTERAGDNEDKLLLCDGCDRGYHTYCFRPKMENIPDGDWYCHECMNKATGERNCLVCGKRAGKNLVLCELCPRAYHTDCHNPVMPKTDISMYILYSACRCHEENGIALIATVNNQRREIVVEGVIPKGEAPEKVKVLIIHQLDFFVGTPCTFITVHRCCLVVSCDRRLWDGPTPSTASNTHVEDVSSSEPATPTASPRKEGNNRTLTKKQQRELAPCKILLEQLEQQDEAWPFLLPVNTKQFPTYKKIIKTPMDLSTIKKKLQDSAYKSRDEFCADVRQMFINCEVFNEDDSPVGKAGHGMRSFFEMRWTEITGAPPPHPQTHS</sequence>
<dbReference type="STRING" id="67767.A0A0J7KWC2"/>
<evidence type="ECO:0000259" key="12">
    <source>
        <dbReference type="PROSITE" id="PS50016"/>
    </source>
</evidence>
<dbReference type="Gene3D" id="1.20.920.10">
    <property type="entry name" value="Bromodomain-like"/>
    <property type="match status" value="1"/>
</dbReference>
<dbReference type="OrthoDB" id="784962at2759"/>
<feature type="compositionally biased region" description="Low complexity" evidence="10">
    <location>
        <begin position="372"/>
        <end position="383"/>
    </location>
</feature>
<dbReference type="GO" id="GO:0000785">
    <property type="term" value="C:chromatin"/>
    <property type="evidence" value="ECO:0007669"/>
    <property type="project" value="TreeGrafter"/>
</dbReference>
<dbReference type="GO" id="GO:0005634">
    <property type="term" value="C:nucleus"/>
    <property type="evidence" value="ECO:0007669"/>
    <property type="project" value="UniProtKB-SubCell"/>
</dbReference>
<feature type="region of interest" description="Disordered" evidence="10">
    <location>
        <begin position="495"/>
        <end position="544"/>
    </location>
</feature>
<feature type="region of interest" description="Disordered" evidence="10">
    <location>
        <begin position="933"/>
        <end position="961"/>
    </location>
</feature>
<keyword evidence="5 7" id="KW-0103">Bromodomain</keyword>
<keyword evidence="15" id="KW-1185">Reference proteome</keyword>
<dbReference type="SMART" id="SM00571">
    <property type="entry name" value="DDT"/>
    <property type="match status" value="1"/>
</dbReference>
<dbReference type="SUPFAM" id="SSF57903">
    <property type="entry name" value="FYVE/PHD zinc finger"/>
    <property type="match status" value="2"/>
</dbReference>
<dbReference type="PROSITE" id="PS00633">
    <property type="entry name" value="BROMODOMAIN_1"/>
    <property type="match status" value="1"/>
</dbReference>
<dbReference type="PROSITE" id="PS50014">
    <property type="entry name" value="BROMODOMAIN_2"/>
    <property type="match status" value="1"/>
</dbReference>
<keyword evidence="3 8" id="KW-0863">Zinc-finger</keyword>
<evidence type="ECO:0000256" key="9">
    <source>
        <dbReference type="SAM" id="Coils"/>
    </source>
</evidence>
<feature type="region of interest" description="Disordered" evidence="10">
    <location>
        <begin position="363"/>
        <end position="417"/>
    </location>
</feature>
<keyword evidence="4" id="KW-0862">Zinc</keyword>
<name>A0A0J7KWC2_LASNI</name>
<dbReference type="SMART" id="SM00297">
    <property type="entry name" value="BROMO"/>
    <property type="match status" value="1"/>
</dbReference>
<dbReference type="Pfam" id="PF00439">
    <property type="entry name" value="Bromodomain"/>
    <property type="match status" value="1"/>
</dbReference>
<dbReference type="InterPro" id="IPR001965">
    <property type="entry name" value="Znf_PHD"/>
</dbReference>
<dbReference type="Pfam" id="PF15612">
    <property type="entry name" value="WHIM1"/>
    <property type="match status" value="1"/>
</dbReference>
<dbReference type="Gene3D" id="3.30.40.10">
    <property type="entry name" value="Zinc/RING finger domain, C3HC4 (zinc finger)"/>
    <property type="match status" value="2"/>
</dbReference>
<dbReference type="InterPro" id="IPR036427">
    <property type="entry name" value="Bromodomain-like_sf"/>
</dbReference>
<dbReference type="InterPro" id="IPR013083">
    <property type="entry name" value="Znf_RING/FYVE/PHD"/>
</dbReference>
<dbReference type="CDD" id="cd05503">
    <property type="entry name" value="Bromo_BAZ2A_B_like"/>
    <property type="match status" value="1"/>
</dbReference>
<organism evidence="14 15">
    <name type="scientific">Lasius niger</name>
    <name type="common">Black garden ant</name>
    <dbReference type="NCBI Taxonomy" id="67767"/>
    <lineage>
        <taxon>Eukaryota</taxon>
        <taxon>Metazoa</taxon>
        <taxon>Ecdysozoa</taxon>
        <taxon>Arthropoda</taxon>
        <taxon>Hexapoda</taxon>
        <taxon>Insecta</taxon>
        <taxon>Pterygota</taxon>
        <taxon>Neoptera</taxon>
        <taxon>Endopterygota</taxon>
        <taxon>Hymenoptera</taxon>
        <taxon>Apocrita</taxon>
        <taxon>Aculeata</taxon>
        <taxon>Formicoidea</taxon>
        <taxon>Formicidae</taxon>
        <taxon>Formicinae</taxon>
        <taxon>Lasius</taxon>
        <taxon>Lasius</taxon>
    </lineage>
</organism>
<evidence type="ECO:0000259" key="13">
    <source>
        <dbReference type="PROSITE" id="PS50827"/>
    </source>
</evidence>
<feature type="coiled-coil region" evidence="9">
    <location>
        <begin position="421"/>
        <end position="448"/>
    </location>
</feature>
<dbReference type="PANTHER" id="PTHR45915">
    <property type="entry name" value="TRANSCRIPTION INTERMEDIARY FACTOR"/>
    <property type="match status" value="1"/>
</dbReference>
<dbReference type="InterPro" id="IPR018359">
    <property type="entry name" value="Bromodomain_CS"/>
</dbReference>
<feature type="region of interest" description="Disordered" evidence="10">
    <location>
        <begin position="1240"/>
        <end position="1277"/>
    </location>
</feature>
<accession>A0A0J7KWC2</accession>
<dbReference type="PaxDb" id="67767-A0A0J7KWC2"/>
<feature type="domain" description="DDT" evidence="13">
    <location>
        <begin position="121"/>
        <end position="185"/>
    </location>
</feature>
<reference evidence="14 15" key="1">
    <citation type="submission" date="2015-04" db="EMBL/GenBank/DDBJ databases">
        <title>Lasius niger genome sequencing.</title>
        <authorList>
            <person name="Konorov E.A."/>
            <person name="Nikitin M.A."/>
            <person name="Kirill M.V."/>
            <person name="Chang P."/>
        </authorList>
    </citation>
    <scope>NUCLEOTIDE SEQUENCE [LARGE SCALE GENOMIC DNA]</scope>
    <source>
        <tissue evidence="14">Whole</tissue>
    </source>
</reference>
<protein>
    <submittedName>
        <fullName evidence="14">Bromodomain adjacent to zinc finger domain protein 2b</fullName>
    </submittedName>
</protein>
<keyword evidence="2" id="KW-0479">Metal-binding</keyword>
<feature type="coiled-coil region" evidence="9">
    <location>
        <begin position="35"/>
        <end position="83"/>
    </location>
</feature>
<feature type="domain" description="PHD-type" evidence="12">
    <location>
        <begin position="1008"/>
        <end position="1114"/>
    </location>
</feature>
<dbReference type="Pfam" id="PF00628">
    <property type="entry name" value="PHD"/>
    <property type="match status" value="2"/>
</dbReference>
<dbReference type="InterPro" id="IPR018501">
    <property type="entry name" value="DDT_dom"/>
</dbReference>
<evidence type="ECO:0000256" key="1">
    <source>
        <dbReference type="ARBA" id="ARBA00004123"/>
    </source>
</evidence>
<evidence type="ECO:0000256" key="6">
    <source>
        <dbReference type="ARBA" id="ARBA00023242"/>
    </source>
</evidence>
<evidence type="ECO:0000256" key="3">
    <source>
        <dbReference type="ARBA" id="ARBA00022771"/>
    </source>
</evidence>
<evidence type="ECO:0000313" key="15">
    <source>
        <dbReference type="Proteomes" id="UP000036403"/>
    </source>
</evidence>
<feature type="compositionally biased region" description="Low complexity" evidence="10">
    <location>
        <begin position="1254"/>
        <end position="1263"/>
    </location>
</feature>
<proteinExistence type="predicted"/>
<dbReference type="PROSITE" id="PS50016">
    <property type="entry name" value="ZF_PHD_2"/>
    <property type="match status" value="1"/>
</dbReference>
<feature type="domain" description="Bromo" evidence="11">
    <location>
        <begin position="1292"/>
        <end position="1362"/>
    </location>
</feature>
<dbReference type="InterPro" id="IPR011011">
    <property type="entry name" value="Znf_FYVE_PHD"/>
</dbReference>
<dbReference type="InterPro" id="IPR001487">
    <property type="entry name" value="Bromodomain"/>
</dbReference>
<keyword evidence="9" id="KW-0175">Coiled coil</keyword>